<evidence type="ECO:0000313" key="2">
    <source>
        <dbReference type="Proteomes" id="UP000814140"/>
    </source>
</evidence>
<gene>
    <name evidence="1" type="ORF">BV25DRAFT_1990965</name>
</gene>
<protein>
    <submittedName>
        <fullName evidence="1">Uncharacterized protein</fullName>
    </submittedName>
</protein>
<proteinExistence type="predicted"/>
<dbReference type="Proteomes" id="UP000814140">
    <property type="component" value="Unassembled WGS sequence"/>
</dbReference>
<sequence length="1254" mass="132357">MTATTMHFGPEWMRPKHASRPQNPPSPPPSSATATHGPSSYSSLVNPALGAPQEKPDVANPFRYSKEEMVRIYKEGGGRGGLGLEVERWEGVVREVGSEPVALKEWTDAEKKLFTGSLNSEVRRRQSTDYLSPLATASGERPKLSHTGSGLASPMRERFGNPLGRGRGGPDQPTLAIPRKLSLSAAQGPLSSPRESGIPSPRTRGPLTPGFDGILNGGETWTSRRRASESASKAPNLNAVRDAGDTELSGASRTKIEEESEEPLRSDTGRREQGQNGHQESASGQFTQQSDASRTSEDPPPSNTNGLDRLSLNEQQPAIQPSASGGLQGGSELANSGPQGIPDAASIEWSYLDPQGQVQGPFRADIMQKWYEEGYFTHDLLMKRTKLDLDWISVAEMIRRAGTEQIFLVPFDNAPAPPGLPIRHGHFDAYTQPSQPRDVYNPPYQPIPTRSLHASALDGYFTTHSPASNSPSSSFGAGRFGNGSPDPATFGGRIGGHMFTAADSPVGSRSGSFVAEPASGFGIRRAGFNDSPYDQGYAVRSNIGNVGPIRTPSVDNYGISSSSITSQVPWPNPNIHPGMNGARANSIDTAGPFIQQYVDPSFSSQSPLSRTLVNAPAHHDGGYGNISAHSQRDLARLGTRDPYQPELKADGQNGIGLGGYDPAPGPSNFDAPVQSQTLNQSPSLNYAPGPSQGHVNPIAPSMSFVTNSSQGLTPAQASPSVQPPWNAIPESLPKRTGVLPFDETNVFPTSRNTISTRAVPSSQSASWAASKQPSQPVVDKDQSPWFVASQPIIDDGWGQVHGPNSLTVSNLGQHNQQQAQEAALAEQEAPVESPVEMESPQPPAEPQTTQEKAPSVHESDPSPQQSAKTRRKSTTAAATAAAAKPVSAPAQPPKAPSPTPPAASTKPVWSTEDDNKKRLSGAPMGLREIQEAEAKKQEARKAAERERERAARAAALATPQPDEAQPFTASWGLPTSQAGSARSAVPAKEAPTPSATTSPAIPGTPAPVWTNTAKPAVAKKTMKEIQEEEEKRKRAASKETAAAAARRAYAETTNKSSAPPPISGGAWTTVGSTGKSGTALPGSLPSRPALTPSASAPAVAAAASRPTNGVSAVRPPVPAVIKASASASKVEEVPVAPSADFMKWLSDSLKGLNSSVNYEETASMLLSFPLEVDATTMEIIAELVYDNSPTLDGRRFAQEFVAKRKADAAARKGAGASGRLPSIADVVKAQPKPAQQAEWGGFKVVNKKKKGGRT</sequence>
<organism evidence="1 2">
    <name type="scientific">Artomyces pyxidatus</name>
    <dbReference type="NCBI Taxonomy" id="48021"/>
    <lineage>
        <taxon>Eukaryota</taxon>
        <taxon>Fungi</taxon>
        <taxon>Dikarya</taxon>
        <taxon>Basidiomycota</taxon>
        <taxon>Agaricomycotina</taxon>
        <taxon>Agaricomycetes</taxon>
        <taxon>Russulales</taxon>
        <taxon>Auriscalpiaceae</taxon>
        <taxon>Artomyces</taxon>
    </lineage>
</organism>
<keyword evidence="2" id="KW-1185">Reference proteome</keyword>
<name>A0ACB8T363_9AGAM</name>
<evidence type="ECO:0000313" key="1">
    <source>
        <dbReference type="EMBL" id="KAI0063184.1"/>
    </source>
</evidence>
<comment type="caution">
    <text evidence="1">The sequence shown here is derived from an EMBL/GenBank/DDBJ whole genome shotgun (WGS) entry which is preliminary data.</text>
</comment>
<reference evidence="1" key="1">
    <citation type="submission" date="2021-03" db="EMBL/GenBank/DDBJ databases">
        <authorList>
            <consortium name="DOE Joint Genome Institute"/>
            <person name="Ahrendt S."/>
            <person name="Looney B.P."/>
            <person name="Miyauchi S."/>
            <person name="Morin E."/>
            <person name="Drula E."/>
            <person name="Courty P.E."/>
            <person name="Chicoki N."/>
            <person name="Fauchery L."/>
            <person name="Kohler A."/>
            <person name="Kuo A."/>
            <person name="Labutti K."/>
            <person name="Pangilinan J."/>
            <person name="Lipzen A."/>
            <person name="Riley R."/>
            <person name="Andreopoulos W."/>
            <person name="He G."/>
            <person name="Johnson J."/>
            <person name="Barry K.W."/>
            <person name="Grigoriev I.V."/>
            <person name="Nagy L."/>
            <person name="Hibbett D."/>
            <person name="Henrissat B."/>
            <person name="Matheny P.B."/>
            <person name="Labbe J."/>
            <person name="Martin F."/>
        </authorList>
    </citation>
    <scope>NUCLEOTIDE SEQUENCE</scope>
    <source>
        <strain evidence="1">HHB10654</strain>
    </source>
</reference>
<accession>A0ACB8T363</accession>
<reference evidence="1" key="2">
    <citation type="journal article" date="2022" name="New Phytol.">
        <title>Evolutionary transition to the ectomycorrhizal habit in the genomes of a hyperdiverse lineage of mushroom-forming fungi.</title>
        <authorList>
            <person name="Looney B."/>
            <person name="Miyauchi S."/>
            <person name="Morin E."/>
            <person name="Drula E."/>
            <person name="Courty P.E."/>
            <person name="Kohler A."/>
            <person name="Kuo A."/>
            <person name="LaButti K."/>
            <person name="Pangilinan J."/>
            <person name="Lipzen A."/>
            <person name="Riley R."/>
            <person name="Andreopoulos W."/>
            <person name="He G."/>
            <person name="Johnson J."/>
            <person name="Nolan M."/>
            <person name="Tritt A."/>
            <person name="Barry K.W."/>
            <person name="Grigoriev I.V."/>
            <person name="Nagy L.G."/>
            <person name="Hibbett D."/>
            <person name="Henrissat B."/>
            <person name="Matheny P.B."/>
            <person name="Labbe J."/>
            <person name="Martin F.M."/>
        </authorList>
    </citation>
    <scope>NUCLEOTIDE SEQUENCE</scope>
    <source>
        <strain evidence="1">HHB10654</strain>
    </source>
</reference>
<dbReference type="EMBL" id="MU277204">
    <property type="protein sequence ID" value="KAI0063184.1"/>
    <property type="molecule type" value="Genomic_DNA"/>
</dbReference>